<evidence type="ECO:0000256" key="1">
    <source>
        <dbReference type="SAM" id="MobiDB-lite"/>
    </source>
</evidence>
<dbReference type="AlphaFoldDB" id="A0A562U9G8"/>
<feature type="domain" description="eCIS core" evidence="2">
    <location>
        <begin position="113"/>
        <end position="189"/>
    </location>
</feature>
<gene>
    <name evidence="3" type="ORF">JN11_01437</name>
</gene>
<dbReference type="CDD" id="cd22893">
    <property type="entry name" value="PlcA-like"/>
    <property type="match status" value="1"/>
</dbReference>
<proteinExistence type="predicted"/>
<accession>A0A562U9G8</accession>
<evidence type="ECO:0000313" key="3">
    <source>
        <dbReference type="EMBL" id="TWJ02464.1"/>
    </source>
</evidence>
<name>A0A562U9G8_9SPHI</name>
<dbReference type="Proteomes" id="UP000317010">
    <property type="component" value="Unassembled WGS sequence"/>
</dbReference>
<dbReference type="InterPro" id="IPR025295">
    <property type="entry name" value="eCIS_core_dom"/>
</dbReference>
<feature type="compositionally biased region" description="Low complexity" evidence="1">
    <location>
        <begin position="93"/>
        <end position="110"/>
    </location>
</feature>
<dbReference type="RefSeq" id="WP_211360688.1">
    <property type="nucleotide sequence ID" value="NZ_VLLI01000003.1"/>
</dbReference>
<dbReference type="Pfam" id="PF13699">
    <property type="entry name" value="eCIS_core"/>
    <property type="match status" value="1"/>
</dbReference>
<protein>
    <submittedName>
        <fullName evidence="3">Uncharacterized protein DUF4157</fullName>
    </submittedName>
</protein>
<sequence length="634" mass="68823">MEAKTLSGSISSEAKVKSSSGFFFQPKLTINQPNDIYEQEADHMADKVMRMADPSANQNTFFKPAVNHVQRKCQACEEEDKHVHRKENNTGESGSSTGLDSYVSSLSSSGQSMSATSRQFFEPRFGHDFSNVKIHTDSVAAKSAQSINALAYTTGNNIVFNSGQYAPDSNSGKKLMAHELTHVIQQSNGDKTIRRFGSDEHRRMGDTAVGGNVLVTAYGSFSFGEMIAMAGDYFESLEQIASLAESRIPSDKEQIDYVLWKVNSTRPQPNVSQTAIDAVNERYNRLAARNESHFSTGSSPGNSNRERYIAGHTQAIQDAYMEGFNPLVVRRWTWEAREAFAQHYLTDAFSAGHVRTQRGSIQSYWNGMFPNFTDNMITMISCYMASHINERDAIGNIVTVDYLTGEIAPVVRAMGGSTLTSFSIGDLISKVLHDADNAGLDVVSPRGPAGTATGTPFKWRAVGDDHLFAPAGATASTAQQQTQQMMSEAMRLSHEEGAQARTAGTSSDGATRTRLLNQANFRALSLLPAEDTTSTTNPIYAWRAASLPALPTNIQALITAAFAPGAGVRSGLDALSAPCITSRMGFDMHTGDAFTCFKRKLLGNVWGTILEIAAGTLCPPGQNDFCPTLRNPCP</sequence>
<dbReference type="InterPro" id="IPR049756">
    <property type="entry name" value="PlcA-like_dom"/>
</dbReference>
<dbReference type="EMBL" id="VLLI01000003">
    <property type="protein sequence ID" value="TWJ02464.1"/>
    <property type="molecule type" value="Genomic_DNA"/>
</dbReference>
<evidence type="ECO:0000259" key="2">
    <source>
        <dbReference type="Pfam" id="PF13699"/>
    </source>
</evidence>
<organism evidence="3 4">
    <name type="scientific">Mucilaginibacter frigoritolerans</name>
    <dbReference type="NCBI Taxonomy" id="652788"/>
    <lineage>
        <taxon>Bacteria</taxon>
        <taxon>Pseudomonadati</taxon>
        <taxon>Bacteroidota</taxon>
        <taxon>Sphingobacteriia</taxon>
        <taxon>Sphingobacteriales</taxon>
        <taxon>Sphingobacteriaceae</taxon>
        <taxon>Mucilaginibacter</taxon>
    </lineage>
</organism>
<feature type="region of interest" description="Disordered" evidence="1">
    <location>
        <begin position="78"/>
        <end position="110"/>
    </location>
</feature>
<evidence type="ECO:0000313" key="4">
    <source>
        <dbReference type="Proteomes" id="UP000317010"/>
    </source>
</evidence>
<reference evidence="3 4" key="1">
    <citation type="submission" date="2019-07" db="EMBL/GenBank/DDBJ databases">
        <title>Genomic Encyclopedia of Archaeal and Bacterial Type Strains, Phase II (KMG-II): from individual species to whole genera.</title>
        <authorList>
            <person name="Goeker M."/>
        </authorList>
    </citation>
    <scope>NUCLEOTIDE SEQUENCE [LARGE SCALE GENOMIC DNA]</scope>
    <source>
        <strain evidence="3 4">ATCC BAA-1854</strain>
    </source>
</reference>
<feature type="compositionally biased region" description="Basic and acidic residues" evidence="1">
    <location>
        <begin position="79"/>
        <end position="89"/>
    </location>
</feature>
<comment type="caution">
    <text evidence="3">The sequence shown here is derived from an EMBL/GenBank/DDBJ whole genome shotgun (WGS) entry which is preliminary data.</text>
</comment>
<keyword evidence="4" id="KW-1185">Reference proteome</keyword>